<feature type="region of interest" description="Disordered" evidence="1">
    <location>
        <begin position="1"/>
        <end position="85"/>
    </location>
</feature>
<feature type="domain" description="Terminase large subunit GpA endonuclease" evidence="2">
    <location>
        <begin position="469"/>
        <end position="746"/>
    </location>
</feature>
<proteinExistence type="predicted"/>
<dbReference type="RefSeq" id="WP_162672530.1">
    <property type="nucleotide sequence ID" value="NZ_LR593886.1"/>
</dbReference>
<evidence type="ECO:0000313" key="3">
    <source>
        <dbReference type="EMBL" id="VTS01705.1"/>
    </source>
</evidence>
<sequence>MPKRKGEPKPQGTGAVKRKPAAVKKAAPKATAAPRTKPKLPPKSVSKITSQTKPSAAPAPPASVRTPASSAERDRLANASRLRSDTKREAGLCPDILHPDRREACSKSLRLFCETYAPQAFSMGWSEAHLRAIARIEEAATRGALFAFAMPRGSGKTTISRMGALWATLNAVCRYAFVIGATAEKAGDSLTAIKTLIRFSEALALDYPEVSHYARALGGIANRASGQTCDGVSTLIEWSSDGIVFPTVPPPENWPRHWPLRADGMVPTSGIVIATSGLTGDGLRGSLKALTTGEMVRPDFVLLDDPQTPESARSKTQNVVREQLVSADVLGMAGPGKRIAAVMPCTVIEPGDMVDHLLDRKKHPLWRGERTGILRSLPRNLAAWDGYFEEYARCAQLEPPDFTESNAYYVAHQVELEAGAEASWDERKDPEDISAIQHAMHLRFRDPFAFAAEYMNDPKPLHAVAASVLDPDQLARKVTNLPRLAVPRSCTRLTAFVDVGEHVLWYAVVAWDERFGGSVIDYGPYPDQTRLYFAAADARPTLSTLPGADKIPLEAVIYAGLAAVTDRILGRKYIQEETGTELHVERCPVDANYGPLTDLVYDFCRRSKHAAVLLPSHGKYIGPKATPIANWKRLDGEQIGPGWRISTAEAGKRGRKVVFDTNKFKSFVAERFRTPPGAPGCLQLFAATQAEHQLFADHCAAEYPKPRDPGAAGYEVDEWVARLNRDNHWWDCVVGATVAASVLGLRWDAGTAAGAPPVTVVRKKARLSDKFFAKHGAGYR</sequence>
<protein>
    <recommendedName>
        <fullName evidence="2">Terminase large subunit GpA endonuclease domain-containing protein</fullName>
    </recommendedName>
</protein>
<keyword evidence="4" id="KW-1185">Reference proteome</keyword>
<evidence type="ECO:0000259" key="2">
    <source>
        <dbReference type="Pfam" id="PF20454"/>
    </source>
</evidence>
<dbReference type="EMBL" id="LR593886">
    <property type="protein sequence ID" value="VTS01705.1"/>
    <property type="molecule type" value="Genomic_DNA"/>
</dbReference>
<reference evidence="3 4" key="1">
    <citation type="submission" date="2019-05" db="EMBL/GenBank/DDBJ databases">
        <authorList>
            <consortium name="Science for Life Laboratories"/>
        </authorList>
    </citation>
    <scope>NUCLEOTIDE SEQUENCE [LARGE SCALE GENOMIC DNA]</scope>
    <source>
        <strain evidence="3">Soil9</strain>
    </source>
</reference>
<organism evidence="3 4">
    <name type="scientific">Gemmata massiliana</name>
    <dbReference type="NCBI Taxonomy" id="1210884"/>
    <lineage>
        <taxon>Bacteria</taxon>
        <taxon>Pseudomonadati</taxon>
        <taxon>Planctomycetota</taxon>
        <taxon>Planctomycetia</taxon>
        <taxon>Gemmatales</taxon>
        <taxon>Gemmataceae</taxon>
        <taxon>Gemmata</taxon>
    </lineage>
</organism>
<evidence type="ECO:0000256" key="1">
    <source>
        <dbReference type="SAM" id="MobiDB-lite"/>
    </source>
</evidence>
<dbReference type="AlphaFoldDB" id="A0A6P2DJD6"/>
<dbReference type="Proteomes" id="UP000464178">
    <property type="component" value="Chromosome"/>
</dbReference>
<feature type="compositionally biased region" description="Low complexity" evidence="1">
    <location>
        <begin position="23"/>
        <end position="35"/>
    </location>
</feature>
<gene>
    <name evidence="3" type="ORF">SOIL9_77600</name>
</gene>
<feature type="compositionally biased region" description="Low complexity" evidence="1">
    <location>
        <begin position="49"/>
        <end position="70"/>
    </location>
</feature>
<evidence type="ECO:0000313" key="4">
    <source>
        <dbReference type="Proteomes" id="UP000464178"/>
    </source>
</evidence>
<dbReference type="KEGG" id="gms:SOIL9_77600"/>
<dbReference type="InterPro" id="IPR046454">
    <property type="entry name" value="GpA_endonuclease"/>
</dbReference>
<dbReference type="GO" id="GO:0004519">
    <property type="term" value="F:endonuclease activity"/>
    <property type="evidence" value="ECO:0007669"/>
    <property type="project" value="InterPro"/>
</dbReference>
<accession>A0A6P2DJD6</accession>
<name>A0A6P2DJD6_9BACT</name>
<dbReference type="Pfam" id="PF20454">
    <property type="entry name" value="GpA_nuclease"/>
    <property type="match status" value="1"/>
</dbReference>
<feature type="compositionally biased region" description="Basic and acidic residues" evidence="1">
    <location>
        <begin position="71"/>
        <end position="85"/>
    </location>
</feature>